<keyword evidence="1 2" id="KW-0728">SH3 domain</keyword>
<protein>
    <recommendedName>
        <fullName evidence="4">SH3 domain-containing protein</fullName>
    </recommendedName>
</protein>
<evidence type="ECO:0000313" key="6">
    <source>
        <dbReference type="Proteomes" id="UP000054217"/>
    </source>
</evidence>
<organism evidence="5 6">
    <name type="scientific">Pisolithus tinctorius Marx 270</name>
    <dbReference type="NCBI Taxonomy" id="870435"/>
    <lineage>
        <taxon>Eukaryota</taxon>
        <taxon>Fungi</taxon>
        <taxon>Dikarya</taxon>
        <taxon>Basidiomycota</taxon>
        <taxon>Agaricomycotina</taxon>
        <taxon>Agaricomycetes</taxon>
        <taxon>Agaricomycetidae</taxon>
        <taxon>Boletales</taxon>
        <taxon>Sclerodermatineae</taxon>
        <taxon>Pisolithaceae</taxon>
        <taxon>Pisolithus</taxon>
    </lineage>
</organism>
<dbReference type="Gene3D" id="2.30.30.40">
    <property type="entry name" value="SH3 Domains"/>
    <property type="match status" value="1"/>
</dbReference>
<evidence type="ECO:0000256" key="1">
    <source>
        <dbReference type="ARBA" id="ARBA00022443"/>
    </source>
</evidence>
<accession>A0A0C3PW61</accession>
<reference evidence="6" key="2">
    <citation type="submission" date="2015-01" db="EMBL/GenBank/DDBJ databases">
        <title>Evolutionary Origins and Diversification of the Mycorrhizal Mutualists.</title>
        <authorList>
            <consortium name="DOE Joint Genome Institute"/>
            <consortium name="Mycorrhizal Genomics Consortium"/>
            <person name="Kohler A."/>
            <person name="Kuo A."/>
            <person name="Nagy L.G."/>
            <person name="Floudas D."/>
            <person name="Copeland A."/>
            <person name="Barry K.W."/>
            <person name="Cichocki N."/>
            <person name="Veneault-Fourrey C."/>
            <person name="LaButti K."/>
            <person name="Lindquist E.A."/>
            <person name="Lipzen A."/>
            <person name="Lundell T."/>
            <person name="Morin E."/>
            <person name="Murat C."/>
            <person name="Riley R."/>
            <person name="Ohm R."/>
            <person name="Sun H."/>
            <person name="Tunlid A."/>
            <person name="Henrissat B."/>
            <person name="Grigoriev I.V."/>
            <person name="Hibbett D.S."/>
            <person name="Martin F."/>
        </authorList>
    </citation>
    <scope>NUCLEOTIDE SEQUENCE [LARGE SCALE GENOMIC DNA]</scope>
    <source>
        <strain evidence="6">Marx 270</strain>
    </source>
</reference>
<dbReference type="Proteomes" id="UP000054217">
    <property type="component" value="Unassembled WGS sequence"/>
</dbReference>
<name>A0A0C3PW61_PISTI</name>
<dbReference type="InParanoid" id="A0A0C3PW61"/>
<evidence type="ECO:0000256" key="3">
    <source>
        <dbReference type="SAM" id="MobiDB-lite"/>
    </source>
</evidence>
<evidence type="ECO:0000256" key="2">
    <source>
        <dbReference type="PROSITE-ProRule" id="PRU00192"/>
    </source>
</evidence>
<keyword evidence="6" id="KW-1185">Reference proteome</keyword>
<dbReference type="PROSITE" id="PS50002">
    <property type="entry name" value="SH3"/>
    <property type="match status" value="1"/>
</dbReference>
<feature type="domain" description="SH3" evidence="4">
    <location>
        <begin position="1"/>
        <end position="55"/>
    </location>
</feature>
<dbReference type="OrthoDB" id="5340910at2759"/>
<dbReference type="AlphaFoldDB" id="A0A0C3PW61"/>
<dbReference type="Pfam" id="PF14604">
    <property type="entry name" value="SH3_9"/>
    <property type="match status" value="1"/>
</dbReference>
<reference evidence="5 6" key="1">
    <citation type="submission" date="2014-04" db="EMBL/GenBank/DDBJ databases">
        <authorList>
            <consortium name="DOE Joint Genome Institute"/>
            <person name="Kuo A."/>
            <person name="Kohler A."/>
            <person name="Costa M.D."/>
            <person name="Nagy L.G."/>
            <person name="Floudas D."/>
            <person name="Copeland A."/>
            <person name="Barry K.W."/>
            <person name="Cichocki N."/>
            <person name="Veneault-Fourrey C."/>
            <person name="LaButti K."/>
            <person name="Lindquist E.A."/>
            <person name="Lipzen A."/>
            <person name="Lundell T."/>
            <person name="Morin E."/>
            <person name="Murat C."/>
            <person name="Sun H."/>
            <person name="Tunlid A."/>
            <person name="Henrissat B."/>
            <person name="Grigoriev I.V."/>
            <person name="Hibbett D.S."/>
            <person name="Martin F."/>
            <person name="Nordberg H.P."/>
            <person name="Cantor M.N."/>
            <person name="Hua S.X."/>
        </authorList>
    </citation>
    <scope>NUCLEOTIDE SEQUENCE [LARGE SCALE GENOMIC DNA]</scope>
    <source>
        <strain evidence="5 6">Marx 270</strain>
    </source>
</reference>
<proteinExistence type="predicted"/>
<dbReference type="EMBL" id="KN831946">
    <property type="protein sequence ID" value="KIO13556.1"/>
    <property type="molecule type" value="Genomic_DNA"/>
</dbReference>
<feature type="region of interest" description="Disordered" evidence="3">
    <location>
        <begin position="53"/>
        <end position="80"/>
    </location>
</feature>
<sequence length="80" mass="9004">MIKCTFVPTLPDELAITTGELVRVVTRFDDGWASCENGRGERGMIPQDCLSETTVDSASGDTDWRNARRMSSLNPHERRF</sequence>
<dbReference type="HOGENOM" id="CLU_2590712_0_0_1"/>
<evidence type="ECO:0000313" key="5">
    <source>
        <dbReference type="EMBL" id="KIO13556.1"/>
    </source>
</evidence>
<dbReference type="InterPro" id="IPR036028">
    <property type="entry name" value="SH3-like_dom_sf"/>
</dbReference>
<evidence type="ECO:0000259" key="4">
    <source>
        <dbReference type="PROSITE" id="PS50002"/>
    </source>
</evidence>
<dbReference type="InterPro" id="IPR001452">
    <property type="entry name" value="SH3_domain"/>
</dbReference>
<dbReference type="STRING" id="870435.A0A0C3PW61"/>
<gene>
    <name evidence="5" type="ORF">M404DRAFT_122532</name>
</gene>
<dbReference type="SUPFAM" id="SSF50044">
    <property type="entry name" value="SH3-domain"/>
    <property type="match status" value="1"/>
</dbReference>